<evidence type="ECO:0000256" key="1">
    <source>
        <dbReference type="SAM" id="SignalP"/>
    </source>
</evidence>
<dbReference type="RefSeq" id="WP_245756667.1">
    <property type="nucleotide sequence ID" value="NZ_FOLE01000001.1"/>
</dbReference>
<reference evidence="3 4" key="1">
    <citation type="submission" date="2016-10" db="EMBL/GenBank/DDBJ databases">
        <authorList>
            <person name="de Groot N.N."/>
        </authorList>
    </citation>
    <scope>NUCLEOTIDE SEQUENCE [LARGE SCALE GENOMIC DNA]</scope>
    <source>
        <strain evidence="3 4">DSM 6793</strain>
    </source>
</reference>
<dbReference type="EMBL" id="FOLE01000001">
    <property type="protein sequence ID" value="SFB76653.1"/>
    <property type="molecule type" value="Genomic_DNA"/>
</dbReference>
<sequence length="263" mass="29411">MKKLQKITAIVLLLSLPITVAFCVMGQSAKTQKTKTAVANKKANHVSFNQHTFDTYTVDFSKQTIKMYWKNAQGEKLKNIETLKKYVEVKGKKLVFSTNAGMYMPDNSPQGLYIENKKELVPIDLAAKGYGNFYMQPNGVFLITKKQAKVVPSTEFEKHKKGVLYATQSGPMLVTNGQINSHFTKSSTNVFVRSGVGINKNGEVVFAISNEVVNFYDFASLFKEILKCDNALYLDGAISEMYLLDLKRPQTVQDFGAMIAITE</sequence>
<keyword evidence="4" id="KW-1185">Reference proteome</keyword>
<dbReference type="Pfam" id="PF09992">
    <property type="entry name" value="NAGPA"/>
    <property type="match status" value="1"/>
</dbReference>
<evidence type="ECO:0000313" key="3">
    <source>
        <dbReference type="EMBL" id="SFB76653.1"/>
    </source>
</evidence>
<gene>
    <name evidence="3" type="ORF">SAMN05421780_101369</name>
</gene>
<dbReference type="AlphaFoldDB" id="A0A1I1DVP7"/>
<feature type="domain" description="Phosphodiester glycosidase" evidence="2">
    <location>
        <begin position="93"/>
        <end position="244"/>
    </location>
</feature>
<evidence type="ECO:0000259" key="2">
    <source>
        <dbReference type="Pfam" id="PF09992"/>
    </source>
</evidence>
<dbReference type="Proteomes" id="UP000199514">
    <property type="component" value="Unassembled WGS sequence"/>
</dbReference>
<feature type="signal peptide" evidence="1">
    <location>
        <begin position="1"/>
        <end position="23"/>
    </location>
</feature>
<feature type="chain" id="PRO_5011520688" evidence="1">
    <location>
        <begin position="24"/>
        <end position="263"/>
    </location>
</feature>
<protein>
    <submittedName>
        <fullName evidence="3">Uncharacterized protein YigE, DUF2233 family</fullName>
    </submittedName>
</protein>
<keyword evidence="1" id="KW-0732">Signal</keyword>
<dbReference type="STRING" id="927664.SAMN05421780_101369"/>
<accession>A0A1I1DVP7</accession>
<name>A0A1I1DVP7_9BACT</name>
<evidence type="ECO:0000313" key="4">
    <source>
        <dbReference type="Proteomes" id="UP000199514"/>
    </source>
</evidence>
<dbReference type="InterPro" id="IPR018711">
    <property type="entry name" value="NAGPA"/>
</dbReference>
<organism evidence="3 4">
    <name type="scientific">Flexibacter flexilis DSM 6793</name>
    <dbReference type="NCBI Taxonomy" id="927664"/>
    <lineage>
        <taxon>Bacteria</taxon>
        <taxon>Pseudomonadati</taxon>
        <taxon>Bacteroidota</taxon>
        <taxon>Cytophagia</taxon>
        <taxon>Cytophagales</taxon>
        <taxon>Flexibacteraceae</taxon>
        <taxon>Flexibacter</taxon>
    </lineage>
</organism>
<proteinExistence type="predicted"/>